<proteinExistence type="predicted"/>
<reference evidence="1" key="1">
    <citation type="submission" date="2022-04" db="EMBL/GenBank/DDBJ databases">
        <title>Genome of the entomopathogenic fungus Entomophthora muscae.</title>
        <authorList>
            <person name="Elya C."/>
            <person name="Lovett B.R."/>
            <person name="Lee E."/>
            <person name="Macias A.M."/>
            <person name="Hajek A.E."/>
            <person name="De Bivort B.L."/>
            <person name="Kasson M.T."/>
            <person name="De Fine Licht H.H."/>
            <person name="Stajich J.E."/>
        </authorList>
    </citation>
    <scope>NUCLEOTIDE SEQUENCE</scope>
    <source>
        <strain evidence="1">Berkeley</strain>
    </source>
</reference>
<evidence type="ECO:0000313" key="2">
    <source>
        <dbReference type="Proteomes" id="UP001165960"/>
    </source>
</evidence>
<sequence length="581" mass="64640">MVDVLIVGAGPVGLSLALMLNKCGVKFRIIEKGVAAEYYARAVAIQSRTLEILRQLDVLDSVISQGCKMEFGIDIYSEGELIVNTKFPLGDTPFPGIVSLAQSDTERILEEKLRSLGLSVEYNVELIDIAFNSKHEATSATVKSLESGEVENIKAPYIVGCDGGRSTTRKLAGIPFAGETANITISVLDGEIETSIPGRKFHTIFFSAHTCVLMERISRKMIRFIIPSEGKQPHLIEEEFIQKVKATISPYTIKVVRVVRKNSFVLNERRAQFHFKENIFLCGDSAHVHSPAGGQGLNMGIQDAYNLAWKLSLMIQGLGQHRVLSESFDSERGRVAEQVLESSGKLTRFALPKSSLLSYISRNFIMPYALSNLQIKQHISSLLSELFIKYGVGPLTRASNQPGILHWPFPGLGLRFPDFPVVHSTYHTTSSVHQFLVGGHCFEIFIHFPRRMFLLDAIEDLYLLLQTAASCPILKLKSSGPLFKTTSILKADMFQIHQWASSLICQGCEKQSTIEKTKKLLIATDLLIDQLGSLQRQFLLPDNSATLLVLRPDSHLGLIHPISHHNFSDILNSYFASFMHI</sequence>
<dbReference type="Proteomes" id="UP001165960">
    <property type="component" value="Unassembled WGS sequence"/>
</dbReference>
<protein>
    <submittedName>
        <fullName evidence="1">Uncharacterized protein</fullName>
    </submittedName>
</protein>
<accession>A0ACC2RJP6</accession>
<dbReference type="EMBL" id="QTSX02007165">
    <property type="protein sequence ID" value="KAJ9050249.1"/>
    <property type="molecule type" value="Genomic_DNA"/>
</dbReference>
<evidence type="ECO:0000313" key="1">
    <source>
        <dbReference type="EMBL" id="KAJ9050249.1"/>
    </source>
</evidence>
<organism evidence="1 2">
    <name type="scientific">Entomophthora muscae</name>
    <dbReference type="NCBI Taxonomy" id="34485"/>
    <lineage>
        <taxon>Eukaryota</taxon>
        <taxon>Fungi</taxon>
        <taxon>Fungi incertae sedis</taxon>
        <taxon>Zoopagomycota</taxon>
        <taxon>Entomophthoromycotina</taxon>
        <taxon>Entomophthoromycetes</taxon>
        <taxon>Entomophthorales</taxon>
        <taxon>Entomophthoraceae</taxon>
        <taxon>Entomophthora</taxon>
    </lineage>
</organism>
<gene>
    <name evidence="1" type="ORF">DSO57_1016226</name>
</gene>
<keyword evidence="2" id="KW-1185">Reference proteome</keyword>
<comment type="caution">
    <text evidence="1">The sequence shown here is derived from an EMBL/GenBank/DDBJ whole genome shotgun (WGS) entry which is preliminary data.</text>
</comment>
<name>A0ACC2RJP6_9FUNG</name>